<feature type="domain" description="Reverse transcriptase" evidence="1">
    <location>
        <begin position="34"/>
        <end position="168"/>
    </location>
</feature>
<evidence type="ECO:0000313" key="3">
    <source>
        <dbReference type="Proteomes" id="UP001145742"/>
    </source>
</evidence>
<sequence length="201" mass="22317">MKNKQEELKALSQSQRFDITVTHLVDEGSVVDVVYPDFSKVFGTMSHNIVLEKLAARDLDKCTLPWVKSYLDGQAGRVVVNGVTSNWHPVTSGVLHGSALGPIPFSSFTDDLDEGIKGTLSPFPGDTKLGRSVDLLKGRKVLRRVLHRLDQWTETNGMRFNKTKCWVLPLGHNPRQCYRLGAEWLESGSVEKDLVALVNSG</sequence>
<dbReference type="PANTHER" id="PTHR33332">
    <property type="entry name" value="REVERSE TRANSCRIPTASE DOMAIN-CONTAINING PROTEIN"/>
    <property type="match status" value="1"/>
</dbReference>
<dbReference type="InterPro" id="IPR000477">
    <property type="entry name" value="RT_dom"/>
</dbReference>
<dbReference type="Pfam" id="PF00078">
    <property type="entry name" value="RVT_1"/>
    <property type="match status" value="1"/>
</dbReference>
<gene>
    <name evidence="2" type="ORF">WISP_22612</name>
</gene>
<accession>A0ABQ9DTK2</accession>
<proteinExistence type="predicted"/>
<evidence type="ECO:0000259" key="1">
    <source>
        <dbReference type="Pfam" id="PF00078"/>
    </source>
</evidence>
<organism evidence="2 3">
    <name type="scientific">Willisornis vidua</name>
    <name type="common">Xingu scale-backed antbird</name>
    <dbReference type="NCBI Taxonomy" id="1566151"/>
    <lineage>
        <taxon>Eukaryota</taxon>
        <taxon>Metazoa</taxon>
        <taxon>Chordata</taxon>
        <taxon>Craniata</taxon>
        <taxon>Vertebrata</taxon>
        <taxon>Euteleostomi</taxon>
        <taxon>Archelosauria</taxon>
        <taxon>Archosauria</taxon>
        <taxon>Dinosauria</taxon>
        <taxon>Saurischia</taxon>
        <taxon>Theropoda</taxon>
        <taxon>Coelurosauria</taxon>
        <taxon>Aves</taxon>
        <taxon>Neognathae</taxon>
        <taxon>Neoaves</taxon>
        <taxon>Telluraves</taxon>
        <taxon>Australaves</taxon>
        <taxon>Passeriformes</taxon>
        <taxon>Thamnophilidae</taxon>
        <taxon>Willisornis</taxon>
    </lineage>
</organism>
<comment type="caution">
    <text evidence="2">The sequence shown here is derived from an EMBL/GenBank/DDBJ whole genome shotgun (WGS) entry which is preliminary data.</text>
</comment>
<dbReference type="EMBL" id="WHWB01032455">
    <property type="protein sequence ID" value="KAJ7425643.1"/>
    <property type="molecule type" value="Genomic_DNA"/>
</dbReference>
<name>A0ABQ9DTK2_9PASS</name>
<protein>
    <submittedName>
        <fullName evidence="2">Rna-directed dna polymerase from mobile element jockey-like</fullName>
    </submittedName>
</protein>
<evidence type="ECO:0000313" key="2">
    <source>
        <dbReference type="EMBL" id="KAJ7425643.1"/>
    </source>
</evidence>
<dbReference type="Proteomes" id="UP001145742">
    <property type="component" value="Unassembled WGS sequence"/>
</dbReference>
<keyword evidence="3" id="KW-1185">Reference proteome</keyword>
<reference evidence="2" key="1">
    <citation type="submission" date="2019-10" db="EMBL/GenBank/DDBJ databases">
        <authorList>
            <person name="Soares A.E.R."/>
            <person name="Aleixo A."/>
            <person name="Schneider P."/>
            <person name="Miyaki C.Y."/>
            <person name="Schneider M.P."/>
            <person name="Mello C."/>
            <person name="Vasconcelos A.T.R."/>
        </authorList>
    </citation>
    <scope>NUCLEOTIDE SEQUENCE</scope>
    <source>
        <tissue evidence="2">Muscle</tissue>
    </source>
</reference>